<protein>
    <submittedName>
        <fullName evidence="1">Uncharacterized protein</fullName>
    </submittedName>
</protein>
<keyword evidence="2" id="KW-1185">Reference proteome</keyword>
<accession>A0AAP0E675</accession>
<name>A0AAP0E675_9MAGN</name>
<evidence type="ECO:0000313" key="2">
    <source>
        <dbReference type="Proteomes" id="UP001419268"/>
    </source>
</evidence>
<gene>
    <name evidence="1" type="ORF">Scep_029819</name>
</gene>
<dbReference type="AlphaFoldDB" id="A0AAP0E675"/>
<sequence length="81" mass="8959">MRHKLKVRVCNRKGVDSDLPIGPGEVIQDLKLVRRPITDLSHESSCGSVKGKIEEVGQALWGNVDEAAANHRSNEELNHGY</sequence>
<dbReference type="Proteomes" id="UP001419268">
    <property type="component" value="Unassembled WGS sequence"/>
</dbReference>
<evidence type="ECO:0000313" key="1">
    <source>
        <dbReference type="EMBL" id="KAK9083348.1"/>
    </source>
</evidence>
<reference evidence="1 2" key="1">
    <citation type="submission" date="2024-01" db="EMBL/GenBank/DDBJ databases">
        <title>Genome assemblies of Stephania.</title>
        <authorList>
            <person name="Yang L."/>
        </authorList>
    </citation>
    <scope>NUCLEOTIDE SEQUENCE [LARGE SCALE GENOMIC DNA]</scope>
    <source>
        <strain evidence="1">JXDWG</strain>
        <tissue evidence="1">Leaf</tissue>
    </source>
</reference>
<comment type="caution">
    <text evidence="1">The sequence shown here is derived from an EMBL/GenBank/DDBJ whole genome shotgun (WGS) entry which is preliminary data.</text>
</comment>
<proteinExistence type="predicted"/>
<organism evidence="1 2">
    <name type="scientific">Stephania cephalantha</name>
    <dbReference type="NCBI Taxonomy" id="152367"/>
    <lineage>
        <taxon>Eukaryota</taxon>
        <taxon>Viridiplantae</taxon>
        <taxon>Streptophyta</taxon>
        <taxon>Embryophyta</taxon>
        <taxon>Tracheophyta</taxon>
        <taxon>Spermatophyta</taxon>
        <taxon>Magnoliopsida</taxon>
        <taxon>Ranunculales</taxon>
        <taxon>Menispermaceae</taxon>
        <taxon>Menispermoideae</taxon>
        <taxon>Cissampelideae</taxon>
        <taxon>Stephania</taxon>
    </lineage>
</organism>
<dbReference type="EMBL" id="JBBNAG010000013">
    <property type="protein sequence ID" value="KAK9083348.1"/>
    <property type="molecule type" value="Genomic_DNA"/>
</dbReference>